<dbReference type="EMBL" id="MTYJ01000034">
    <property type="protein sequence ID" value="OQV19963.1"/>
    <property type="molecule type" value="Genomic_DNA"/>
</dbReference>
<evidence type="ECO:0000313" key="2">
    <source>
        <dbReference type="Proteomes" id="UP000192578"/>
    </source>
</evidence>
<protein>
    <submittedName>
        <fullName evidence="1">Uncharacterized protein</fullName>
    </submittedName>
</protein>
<comment type="caution">
    <text evidence="1">The sequence shown here is derived from an EMBL/GenBank/DDBJ whole genome shotgun (WGS) entry which is preliminary data.</text>
</comment>
<organism evidence="1 2">
    <name type="scientific">Hypsibius exemplaris</name>
    <name type="common">Freshwater tardigrade</name>
    <dbReference type="NCBI Taxonomy" id="2072580"/>
    <lineage>
        <taxon>Eukaryota</taxon>
        <taxon>Metazoa</taxon>
        <taxon>Ecdysozoa</taxon>
        <taxon>Tardigrada</taxon>
        <taxon>Eutardigrada</taxon>
        <taxon>Parachela</taxon>
        <taxon>Hypsibioidea</taxon>
        <taxon>Hypsibiidae</taxon>
        <taxon>Hypsibius</taxon>
    </lineage>
</organism>
<name>A0A1W0WXR6_HYPEX</name>
<proteinExistence type="predicted"/>
<evidence type="ECO:0000313" key="1">
    <source>
        <dbReference type="EMBL" id="OQV19963.1"/>
    </source>
</evidence>
<sequence>MDELAGALKTVLAPVVKVTLGKLVKAVGNTETLKTKFNLGEEEINANVDKLLGNGFAQQLLDIEDLFDKFQLELEKSIKLEIKEHKVLAEFRTLQQRIVETQLRYTKWFADPVDINLQRALRKAYLRNDPEGALHWLHQRLTAEGRGKTLIDDIATICGQDLQQFAGWEQDIYLFVIQACSLSLAYLWINSTSSYYPPALKYAGGWDVADRNSATVTTKVCELSKYAREILAGLEYADLKFKSWFLFTCRDTKHKNCPVTPDGLCSELAVKVCDFVRPLSDVPAFSTFRKLQREFNSTQKIPLATALRADYPHFEWSVVISIYTEPDTYSDLGHAVMWSQSIGMETSPFNWEENISSRISSRGLKYGQLHVRKRIERQLLASAYAVTCTVFWTEKKNVPEGHLMNYFEGNYRKSTLFSHSYDLTANYSQSPVCMVDLAEFQDVTFPVSRCFRQLTLTWPKTLTMQDTSIVPLFQ</sequence>
<dbReference type="Proteomes" id="UP000192578">
    <property type="component" value="Unassembled WGS sequence"/>
</dbReference>
<reference evidence="2" key="1">
    <citation type="submission" date="2017-01" db="EMBL/GenBank/DDBJ databases">
        <title>Comparative genomics of anhydrobiosis in the tardigrade Hypsibius dujardini.</title>
        <authorList>
            <person name="Yoshida Y."/>
            <person name="Koutsovoulos G."/>
            <person name="Laetsch D."/>
            <person name="Stevens L."/>
            <person name="Kumar S."/>
            <person name="Horikawa D."/>
            <person name="Ishino K."/>
            <person name="Komine S."/>
            <person name="Tomita M."/>
            <person name="Blaxter M."/>
            <person name="Arakawa K."/>
        </authorList>
    </citation>
    <scope>NUCLEOTIDE SEQUENCE [LARGE SCALE GENOMIC DNA]</scope>
    <source>
        <strain evidence="2">Z151</strain>
    </source>
</reference>
<accession>A0A1W0WXR6</accession>
<gene>
    <name evidence="1" type="ORF">BV898_05968</name>
</gene>
<keyword evidence="2" id="KW-1185">Reference proteome</keyword>
<dbReference type="AlphaFoldDB" id="A0A1W0WXR6"/>